<sequence length="218" mass="24872">MNITNNKVTQYIDELYKPLNISLGLLRKQAEAARVPIILRDTETLILNLIRMKQPQRILEIGTAVGYSSSCFAAAYEETKIVTIEYNEETCQTARDNIELLGLSDRITVYLGDGEKVIEQLYEKGIEPFDMVFIDASKSHYKRFWDAAIRLVQKDAVILSDNVLMKAMTVSDEYDVNGRHKTNIRKMREYVQYINALDYCHTSVVPVGDGLAISMLHL</sequence>
<dbReference type="KEGG" id="amij:EQM06_06260"/>
<dbReference type="Pfam" id="PF01596">
    <property type="entry name" value="Methyltransf_3"/>
    <property type="match status" value="1"/>
</dbReference>
<reference evidence="4 5" key="1">
    <citation type="submission" date="2019-01" db="EMBL/GenBank/DDBJ databases">
        <title>Draft genomes of a novel of Aminipila strains.</title>
        <authorList>
            <person name="Ma S."/>
        </authorList>
    </citation>
    <scope>NUCLEOTIDE SEQUENCE [LARGE SCALE GENOMIC DNA]</scope>
    <source>
        <strain evidence="5">JN-39</strain>
    </source>
</reference>
<keyword evidence="2 4" id="KW-0808">Transferase</keyword>
<evidence type="ECO:0000313" key="5">
    <source>
        <dbReference type="Proteomes" id="UP000287601"/>
    </source>
</evidence>
<dbReference type="AlphaFoldDB" id="A0A410PV90"/>
<evidence type="ECO:0000256" key="2">
    <source>
        <dbReference type="ARBA" id="ARBA00022679"/>
    </source>
</evidence>
<evidence type="ECO:0000313" key="4">
    <source>
        <dbReference type="EMBL" id="QAT42869.1"/>
    </source>
</evidence>
<evidence type="ECO:0000256" key="1">
    <source>
        <dbReference type="ARBA" id="ARBA00022603"/>
    </source>
</evidence>
<organism evidence="4 5">
    <name type="scientific">Aminipila luticellarii</name>
    <dbReference type="NCBI Taxonomy" id="2507160"/>
    <lineage>
        <taxon>Bacteria</taxon>
        <taxon>Bacillati</taxon>
        <taxon>Bacillota</taxon>
        <taxon>Clostridia</taxon>
        <taxon>Peptostreptococcales</taxon>
        <taxon>Anaerovoracaceae</taxon>
        <taxon>Aminipila</taxon>
    </lineage>
</organism>
<dbReference type="PROSITE" id="PS51682">
    <property type="entry name" value="SAM_OMT_I"/>
    <property type="match status" value="1"/>
</dbReference>
<dbReference type="InterPro" id="IPR002935">
    <property type="entry name" value="SAM_O-MeTrfase"/>
</dbReference>
<evidence type="ECO:0000256" key="3">
    <source>
        <dbReference type="ARBA" id="ARBA00022691"/>
    </source>
</evidence>
<dbReference type="PANTHER" id="PTHR43836:SF2">
    <property type="entry name" value="CATECHOL O-METHYLTRANSFERASE 1-RELATED"/>
    <property type="match status" value="1"/>
</dbReference>
<dbReference type="GO" id="GO:0008171">
    <property type="term" value="F:O-methyltransferase activity"/>
    <property type="evidence" value="ECO:0007669"/>
    <property type="project" value="InterPro"/>
</dbReference>
<dbReference type="Gene3D" id="3.40.50.150">
    <property type="entry name" value="Vaccinia Virus protein VP39"/>
    <property type="match status" value="1"/>
</dbReference>
<keyword evidence="5" id="KW-1185">Reference proteome</keyword>
<dbReference type="EMBL" id="CP035281">
    <property type="protein sequence ID" value="QAT42869.1"/>
    <property type="molecule type" value="Genomic_DNA"/>
</dbReference>
<accession>A0A410PV90</accession>
<dbReference type="OrthoDB" id="9799672at2"/>
<proteinExistence type="predicted"/>
<keyword evidence="1 4" id="KW-0489">Methyltransferase</keyword>
<dbReference type="SUPFAM" id="SSF53335">
    <property type="entry name" value="S-adenosyl-L-methionine-dependent methyltransferases"/>
    <property type="match status" value="1"/>
</dbReference>
<dbReference type="RefSeq" id="WP_128745518.1">
    <property type="nucleotide sequence ID" value="NZ_CP035281.1"/>
</dbReference>
<dbReference type="PANTHER" id="PTHR43836">
    <property type="entry name" value="CATECHOL O-METHYLTRANSFERASE 1-RELATED"/>
    <property type="match status" value="1"/>
</dbReference>
<name>A0A410PV90_9FIRM</name>
<keyword evidence="3" id="KW-0949">S-adenosyl-L-methionine</keyword>
<gene>
    <name evidence="4" type="ORF">EQM06_06260</name>
</gene>
<dbReference type="CDD" id="cd02440">
    <property type="entry name" value="AdoMet_MTases"/>
    <property type="match status" value="1"/>
</dbReference>
<protein>
    <submittedName>
        <fullName evidence="4">O-methyltransferase</fullName>
    </submittedName>
</protein>
<dbReference type="InterPro" id="IPR029063">
    <property type="entry name" value="SAM-dependent_MTases_sf"/>
</dbReference>
<dbReference type="GO" id="GO:0032259">
    <property type="term" value="P:methylation"/>
    <property type="evidence" value="ECO:0007669"/>
    <property type="project" value="UniProtKB-KW"/>
</dbReference>
<dbReference type="Proteomes" id="UP000287601">
    <property type="component" value="Chromosome"/>
</dbReference>